<dbReference type="InterPro" id="IPR050311">
    <property type="entry name" value="ORC1/CDC6"/>
</dbReference>
<dbReference type="PATRIC" id="fig|1326980.8.peg.1909"/>
<evidence type="ECO:0000313" key="7">
    <source>
        <dbReference type="EMBL" id="KJR79474.1"/>
    </source>
</evidence>
<dbReference type="GO" id="GO:0006260">
    <property type="term" value="P:DNA replication"/>
    <property type="evidence" value="ECO:0007669"/>
    <property type="project" value="UniProtKB-UniRule"/>
</dbReference>
<protein>
    <recommendedName>
        <fullName evidence="5">ORC1-type DNA replication protein</fullName>
    </recommendedName>
</protein>
<dbReference type="CDD" id="cd08768">
    <property type="entry name" value="Cdc6_C"/>
    <property type="match status" value="1"/>
</dbReference>
<comment type="similarity">
    <text evidence="1 5">Belongs to the CDC6/cdc18 family.</text>
</comment>
<keyword evidence="3 5" id="KW-0547">Nucleotide-binding</keyword>
<dbReference type="Pfam" id="PF09079">
    <property type="entry name" value="WHD_Cdc6"/>
    <property type="match status" value="1"/>
</dbReference>
<evidence type="ECO:0000313" key="8">
    <source>
        <dbReference type="EMBL" id="MCL7344342.1"/>
    </source>
</evidence>
<accession>A0A0F2LRL3</accession>
<evidence type="ECO:0000256" key="4">
    <source>
        <dbReference type="ARBA" id="ARBA00022840"/>
    </source>
</evidence>
<evidence type="ECO:0000259" key="6">
    <source>
        <dbReference type="SMART" id="SM01074"/>
    </source>
</evidence>
<dbReference type="Gene3D" id="3.40.50.300">
    <property type="entry name" value="P-loop containing nucleotide triphosphate hydrolases"/>
    <property type="match status" value="1"/>
</dbReference>
<dbReference type="Gene3D" id="1.10.10.10">
    <property type="entry name" value="Winged helix-like DNA-binding domain superfamily/Winged helix DNA-binding domain"/>
    <property type="match status" value="1"/>
</dbReference>
<dbReference type="InterPro" id="IPR055237">
    <property type="entry name" value="Cdc6_lid"/>
</dbReference>
<organism evidence="7">
    <name type="scientific">Candidatus Aramenus sulfurataquae</name>
    <dbReference type="NCBI Taxonomy" id="1326980"/>
    <lineage>
        <taxon>Archaea</taxon>
        <taxon>Thermoproteota</taxon>
        <taxon>Thermoprotei</taxon>
        <taxon>Sulfolobales</taxon>
        <taxon>Sulfolobaceae</taxon>
        <taxon>Candidatus Aramenus</taxon>
    </lineage>
</organism>
<reference evidence="8" key="2">
    <citation type="submission" date="2022-05" db="EMBL/GenBank/DDBJ databases">
        <title>Metagenome Sequencing of an Archaeal-Dominated Microbial Community from a Hot Spring at the Los Azufres Geothermal Field, Mexico.</title>
        <authorList>
            <person name="Marin-Paredes R."/>
            <person name="Martinez-Romero E."/>
            <person name="Servin-Garciduenas L.E."/>
        </authorList>
    </citation>
    <scope>NUCLEOTIDE SEQUENCE</scope>
    <source>
        <strain evidence="8">AZ1-454</strain>
    </source>
</reference>
<reference evidence="7" key="1">
    <citation type="submission" date="2015-03" db="EMBL/GenBank/DDBJ databases">
        <title>Metagenome Sequencing of an Archaeal-Dominated Microbial Community from a Hot Spring at the Los Azufres Geothermal Field, Mexico.</title>
        <authorList>
            <person name="Servin-Garciduenas L.E."/>
            <person name="Martinez-Romero E."/>
        </authorList>
    </citation>
    <scope>NUCLEOTIDE SEQUENCE [LARGE SCALE GENOMIC DNA]</scope>
    <source>
        <strain evidence="7">AZ1-454</strain>
    </source>
</reference>
<dbReference type="SMART" id="SM01074">
    <property type="entry name" value="Cdc6_C"/>
    <property type="match status" value="1"/>
</dbReference>
<comment type="caution">
    <text evidence="7">The sequence shown here is derived from an EMBL/GenBank/DDBJ whole genome shotgun (WGS) entry which is preliminary data.</text>
</comment>
<dbReference type="EMBL" id="JZWS02000007">
    <property type="protein sequence ID" value="MCL7344342.1"/>
    <property type="molecule type" value="Genomic_DNA"/>
</dbReference>
<dbReference type="NCBIfam" id="TIGR02928">
    <property type="entry name" value="orc1/cdc6 family replication initiation protein"/>
    <property type="match status" value="1"/>
</dbReference>
<evidence type="ECO:0000256" key="3">
    <source>
        <dbReference type="ARBA" id="ARBA00022741"/>
    </source>
</evidence>
<gene>
    <name evidence="8" type="ORF">TQ35_007210</name>
    <name evidence="7" type="ORF">TQ35_01650</name>
</gene>
<dbReference type="Gene3D" id="1.10.8.60">
    <property type="match status" value="1"/>
</dbReference>
<dbReference type="NCBIfam" id="NF001623">
    <property type="entry name" value="PRK00411.1-1"/>
    <property type="match status" value="1"/>
</dbReference>
<dbReference type="InterPro" id="IPR036388">
    <property type="entry name" value="WH-like_DNA-bd_sf"/>
</dbReference>
<dbReference type="InterPro" id="IPR049945">
    <property type="entry name" value="AAA_22"/>
</dbReference>
<dbReference type="AlphaFoldDB" id="A0A0F2LRL3"/>
<keyword evidence="7" id="KW-0132">Cell division</keyword>
<feature type="binding site" evidence="5">
    <location>
        <position position="227"/>
    </location>
    <ligand>
        <name>ATP</name>
        <dbReference type="ChEBI" id="CHEBI:30616"/>
    </ligand>
</feature>
<dbReference type="Pfam" id="PF22703">
    <property type="entry name" value="Cdc6_lid"/>
    <property type="match status" value="1"/>
</dbReference>
<evidence type="ECO:0000256" key="1">
    <source>
        <dbReference type="ARBA" id="ARBA00006184"/>
    </source>
</evidence>
<dbReference type="GO" id="GO:0016887">
    <property type="term" value="F:ATP hydrolysis activity"/>
    <property type="evidence" value="ECO:0007669"/>
    <property type="project" value="InterPro"/>
</dbReference>
<dbReference type="SUPFAM" id="SSF46785">
    <property type="entry name" value="Winged helix' DNA-binding domain"/>
    <property type="match status" value="1"/>
</dbReference>
<feature type="binding site" evidence="5">
    <location>
        <position position="215"/>
    </location>
    <ligand>
        <name>ATP</name>
        <dbReference type="ChEBI" id="CHEBI:30616"/>
    </ligand>
</feature>
<dbReference type="PANTHER" id="PTHR10763:SF31">
    <property type="entry name" value="ORC1-TYPE DNA REPLICATION PROTEIN 2"/>
    <property type="match status" value="1"/>
</dbReference>
<dbReference type="SUPFAM" id="SSF52540">
    <property type="entry name" value="P-loop containing nucleoside triphosphate hydrolases"/>
    <property type="match status" value="1"/>
</dbReference>
<keyword evidence="7" id="KW-0131">Cell cycle</keyword>
<dbReference type="InterPro" id="IPR015163">
    <property type="entry name" value="Cdc6_C"/>
</dbReference>
<dbReference type="GO" id="GO:0005524">
    <property type="term" value="F:ATP binding"/>
    <property type="evidence" value="ECO:0007669"/>
    <property type="project" value="UniProtKB-UniRule"/>
</dbReference>
<sequence>MSDPMDIISSELNAPSVFREKAVLSPDYLPKRLLHREDKIRELTTAFKEVINDPGNTSVRAVIWGRTGTGKTATVKLFGRSFKEVVNKKGIKVEYVHINCHRQRTLYLLTLEVANTLKLPIPVRGLSSQEVFKVIHDYLDRRNIHVIVALDEFDYFVNTSPQEDVYFLVRLYDELSAAVKRISYIFIARDLSYINSLDKSVKDHILRNIIEFKPYSSSELYDILRDRVTEAFQENAVMDETIRYIADVNGFDKGGSGNARLSIETLELAGEIADRERSPIVTVEHAKLANSKLNQETSIILDEIGDLELHNLLLIKAVMNLTKRYKDDEFPMGRVEEEYQQVCRDLGEEPRRHTQVYEYVRRLRLMGVLNTRQSGKGLRGRTTLISLAFPVTQDLEDYLNKQIRVRINTREE</sequence>
<proteinExistence type="inferred from homology"/>
<dbReference type="InterPro" id="IPR036390">
    <property type="entry name" value="WH_DNA-bd_sf"/>
</dbReference>
<dbReference type="EMBL" id="JZWS01000006">
    <property type="protein sequence ID" value="KJR79474.1"/>
    <property type="molecule type" value="Genomic_DNA"/>
</dbReference>
<keyword evidence="2 5" id="KW-0235">DNA replication</keyword>
<dbReference type="InterPro" id="IPR027417">
    <property type="entry name" value="P-loop_NTPase"/>
</dbReference>
<dbReference type="Pfam" id="PF13401">
    <property type="entry name" value="AAA_22"/>
    <property type="match status" value="1"/>
</dbReference>
<dbReference type="InterPro" id="IPR014277">
    <property type="entry name" value="Orc1/Cdc6_arc"/>
</dbReference>
<feature type="binding site" evidence="5">
    <location>
        <begin position="69"/>
        <end position="73"/>
    </location>
    <ligand>
        <name>ATP</name>
        <dbReference type="ChEBI" id="CHEBI:30616"/>
    </ligand>
</feature>
<feature type="domain" description="Cdc6 C-terminal" evidence="6">
    <location>
        <begin position="315"/>
        <end position="399"/>
    </location>
</feature>
<dbReference type="HAMAP" id="MF_01407">
    <property type="entry name" value="ORC1_type_DNA_replic_protein"/>
    <property type="match status" value="1"/>
</dbReference>
<evidence type="ECO:0000256" key="2">
    <source>
        <dbReference type="ARBA" id="ARBA00022705"/>
    </source>
</evidence>
<dbReference type="PANTHER" id="PTHR10763">
    <property type="entry name" value="CELL DIVISION CONTROL PROTEIN 6-RELATED"/>
    <property type="match status" value="1"/>
</dbReference>
<dbReference type="GO" id="GO:0051301">
    <property type="term" value="P:cell division"/>
    <property type="evidence" value="ECO:0007669"/>
    <property type="project" value="UniProtKB-KW"/>
</dbReference>
<keyword evidence="4 5" id="KW-0067">ATP-binding</keyword>
<evidence type="ECO:0000256" key="5">
    <source>
        <dbReference type="HAMAP-Rule" id="MF_01407"/>
    </source>
</evidence>
<comment type="function">
    <text evidence="5">Involved in regulation of DNA replication.</text>
</comment>
<name>A0A0F2LRL3_9CREN</name>